<name>A0A4P9XB57_9FUNG</name>
<evidence type="ECO:0000256" key="2">
    <source>
        <dbReference type="SAM" id="SignalP"/>
    </source>
</evidence>
<dbReference type="AlphaFoldDB" id="A0A4P9XB57"/>
<keyword evidence="1" id="KW-0472">Membrane</keyword>
<gene>
    <name evidence="3" type="ORF">CXG81DRAFT_17740</name>
</gene>
<dbReference type="Proteomes" id="UP000274922">
    <property type="component" value="Unassembled WGS sequence"/>
</dbReference>
<evidence type="ECO:0000256" key="1">
    <source>
        <dbReference type="SAM" id="Phobius"/>
    </source>
</evidence>
<evidence type="ECO:0000313" key="3">
    <source>
        <dbReference type="EMBL" id="RKP02602.1"/>
    </source>
</evidence>
<dbReference type="EMBL" id="ML014139">
    <property type="protein sequence ID" value="RKP02602.1"/>
    <property type="molecule type" value="Genomic_DNA"/>
</dbReference>
<accession>A0A4P9XB57</accession>
<evidence type="ECO:0000313" key="4">
    <source>
        <dbReference type="Proteomes" id="UP000274922"/>
    </source>
</evidence>
<sequence length="255" mass="27780">MLGTSRMAVVALSALALVAPSVLAKTKTEYINLAVNHQVLATASSYATAPLCKDNSCSPEHVLADDGDDHWTSTPTFDCSANHTEWVQLQWGQTIGARDIRTIRFRYTSANPAGASSLRVIPPSGSLDPGVAVSYNATDGWETYTFEPAASLVSTVLTFSALKPNEQNACFVSVNNFEVIEAITTEVKGTSAGAIVGYVLAALVPLALAWLVFRVVQRRRLREHRRRLFRRHFEAQMNRKENMALADQAATPDEA</sequence>
<organism evidence="3 4">
    <name type="scientific">Caulochytrium protostelioides</name>
    <dbReference type="NCBI Taxonomy" id="1555241"/>
    <lineage>
        <taxon>Eukaryota</taxon>
        <taxon>Fungi</taxon>
        <taxon>Fungi incertae sedis</taxon>
        <taxon>Chytridiomycota</taxon>
        <taxon>Chytridiomycota incertae sedis</taxon>
        <taxon>Chytridiomycetes</taxon>
        <taxon>Caulochytriales</taxon>
        <taxon>Caulochytriaceae</taxon>
        <taxon>Caulochytrium</taxon>
    </lineage>
</organism>
<reference evidence="4" key="1">
    <citation type="journal article" date="2018" name="Nat. Microbiol.">
        <title>Leveraging single-cell genomics to expand the fungal tree of life.</title>
        <authorList>
            <person name="Ahrendt S.R."/>
            <person name="Quandt C.A."/>
            <person name="Ciobanu D."/>
            <person name="Clum A."/>
            <person name="Salamov A."/>
            <person name="Andreopoulos B."/>
            <person name="Cheng J.F."/>
            <person name="Woyke T."/>
            <person name="Pelin A."/>
            <person name="Henrissat B."/>
            <person name="Reynolds N.K."/>
            <person name="Benny G.L."/>
            <person name="Smith M.E."/>
            <person name="James T.Y."/>
            <person name="Grigoriev I.V."/>
        </authorList>
    </citation>
    <scope>NUCLEOTIDE SEQUENCE [LARGE SCALE GENOMIC DNA]</scope>
    <source>
        <strain evidence="4">ATCC 52028</strain>
    </source>
</reference>
<feature type="chain" id="PRO_5020240459" description="F5/8 type C domain-containing protein" evidence="2">
    <location>
        <begin position="25"/>
        <end position="255"/>
    </location>
</feature>
<keyword evidence="4" id="KW-1185">Reference proteome</keyword>
<keyword evidence="1" id="KW-1133">Transmembrane helix</keyword>
<keyword evidence="2" id="KW-0732">Signal</keyword>
<evidence type="ECO:0008006" key="5">
    <source>
        <dbReference type="Google" id="ProtNLM"/>
    </source>
</evidence>
<keyword evidence="1" id="KW-0812">Transmembrane</keyword>
<proteinExistence type="predicted"/>
<feature type="signal peptide" evidence="2">
    <location>
        <begin position="1"/>
        <end position="24"/>
    </location>
</feature>
<feature type="transmembrane region" description="Helical" evidence="1">
    <location>
        <begin position="195"/>
        <end position="216"/>
    </location>
</feature>
<protein>
    <recommendedName>
        <fullName evidence="5">F5/8 type C domain-containing protein</fullName>
    </recommendedName>
</protein>